<dbReference type="AlphaFoldDB" id="A0A9P9EFX4"/>
<evidence type="ECO:0008006" key="3">
    <source>
        <dbReference type="Google" id="ProtNLM"/>
    </source>
</evidence>
<proteinExistence type="predicted"/>
<dbReference type="PANTHER" id="PTHR41677:SF1">
    <property type="entry name" value="FE2OG DIOXYGENASE DOMAIN-CONTAINING PROTEIN"/>
    <property type="match status" value="1"/>
</dbReference>
<comment type="caution">
    <text evidence="1">The sequence shown here is derived from an EMBL/GenBank/DDBJ whole genome shotgun (WGS) entry which is preliminary data.</text>
</comment>
<sequence>MTAVSTEVQGPAISDPMPTVFDEKVDLELPIPPFDPAIHLNYHPPTARHTFTELGLPVPKGCPDMCYTEPFRLFSEEGVRMIRREVFRRSFLDKYMKTWGENDYCIIRGHGHVKGDGTFMKQAWNHPVTQATINSAYGHALRLQTGEVAMGYINVQLGENSVGSPYELSEMPMKPRPLAENPNPDEEEILDMWHKDMAPAVLVLMLSDTSTMLGGETVIKMGNGQTIKARGASVGGAVMMTGGYLRHSAVRVQNCGERLSMVNSYDFLDPDADDTATSLRSFNIKCDSLIKGQNTIMSQKLWRLRERCALAIKRIEERDEKGEALSREEVESWVKDQIHLLKQTSWEMFERVPNYLHQELPLDVLQKYLSDA</sequence>
<evidence type="ECO:0000313" key="2">
    <source>
        <dbReference type="Proteomes" id="UP000717696"/>
    </source>
</evidence>
<accession>A0A9P9EFX4</accession>
<reference evidence="1" key="1">
    <citation type="journal article" date="2021" name="Nat. Commun.">
        <title>Genetic determinants of endophytism in the Arabidopsis root mycobiome.</title>
        <authorList>
            <person name="Mesny F."/>
            <person name="Miyauchi S."/>
            <person name="Thiergart T."/>
            <person name="Pickel B."/>
            <person name="Atanasova L."/>
            <person name="Karlsson M."/>
            <person name="Huettel B."/>
            <person name="Barry K.W."/>
            <person name="Haridas S."/>
            <person name="Chen C."/>
            <person name="Bauer D."/>
            <person name="Andreopoulos W."/>
            <person name="Pangilinan J."/>
            <person name="LaButti K."/>
            <person name="Riley R."/>
            <person name="Lipzen A."/>
            <person name="Clum A."/>
            <person name="Drula E."/>
            <person name="Henrissat B."/>
            <person name="Kohler A."/>
            <person name="Grigoriev I.V."/>
            <person name="Martin F.M."/>
            <person name="Hacquard S."/>
        </authorList>
    </citation>
    <scope>NUCLEOTIDE SEQUENCE</scope>
    <source>
        <strain evidence="1">MPI-CAGE-AT-0021</strain>
    </source>
</reference>
<protein>
    <recommendedName>
        <fullName evidence="3">Fe2OG dioxygenase domain-containing protein</fullName>
    </recommendedName>
</protein>
<organism evidence="1 2">
    <name type="scientific">Dactylonectria estremocensis</name>
    <dbReference type="NCBI Taxonomy" id="1079267"/>
    <lineage>
        <taxon>Eukaryota</taxon>
        <taxon>Fungi</taxon>
        <taxon>Dikarya</taxon>
        <taxon>Ascomycota</taxon>
        <taxon>Pezizomycotina</taxon>
        <taxon>Sordariomycetes</taxon>
        <taxon>Hypocreomycetidae</taxon>
        <taxon>Hypocreales</taxon>
        <taxon>Nectriaceae</taxon>
        <taxon>Dactylonectria</taxon>
    </lineage>
</organism>
<dbReference type="PANTHER" id="PTHR41677">
    <property type="entry name" value="YALI0B19030P"/>
    <property type="match status" value="1"/>
</dbReference>
<keyword evidence="2" id="KW-1185">Reference proteome</keyword>
<dbReference type="Proteomes" id="UP000717696">
    <property type="component" value="Unassembled WGS sequence"/>
</dbReference>
<dbReference type="EMBL" id="JAGMUU010000016">
    <property type="protein sequence ID" value="KAH7136717.1"/>
    <property type="molecule type" value="Genomic_DNA"/>
</dbReference>
<name>A0A9P9EFX4_9HYPO</name>
<gene>
    <name evidence="1" type="ORF">B0J13DRAFT_640158</name>
</gene>
<dbReference type="OrthoDB" id="10256055at2759"/>
<evidence type="ECO:0000313" key="1">
    <source>
        <dbReference type="EMBL" id="KAH7136717.1"/>
    </source>
</evidence>